<name>A0ABW5BUV3_9BACI</name>
<evidence type="ECO:0000313" key="2">
    <source>
        <dbReference type="EMBL" id="MFD2213354.1"/>
    </source>
</evidence>
<feature type="domain" description="YtkA-like" evidence="1">
    <location>
        <begin position="37"/>
        <end position="115"/>
    </location>
</feature>
<dbReference type="PROSITE" id="PS51257">
    <property type="entry name" value="PROKAR_LIPOPROTEIN"/>
    <property type="match status" value="1"/>
</dbReference>
<comment type="caution">
    <text evidence="2">The sequence shown here is derived from an EMBL/GenBank/DDBJ whole genome shotgun (WGS) entry which is preliminary data.</text>
</comment>
<gene>
    <name evidence="2" type="ORF">ACFSKK_06565</name>
</gene>
<dbReference type="RefSeq" id="WP_247341045.1">
    <property type="nucleotide sequence ID" value="NZ_CP095550.1"/>
</dbReference>
<dbReference type="Proteomes" id="UP001597318">
    <property type="component" value="Unassembled WGS sequence"/>
</dbReference>
<reference evidence="3" key="1">
    <citation type="journal article" date="2019" name="Int. J. Syst. Evol. Microbiol.">
        <title>The Global Catalogue of Microorganisms (GCM) 10K type strain sequencing project: providing services to taxonomists for standard genome sequencing and annotation.</title>
        <authorList>
            <consortium name="The Broad Institute Genomics Platform"/>
            <consortium name="The Broad Institute Genome Sequencing Center for Infectious Disease"/>
            <person name="Wu L."/>
            <person name="Ma J."/>
        </authorList>
    </citation>
    <scope>NUCLEOTIDE SEQUENCE [LARGE SCALE GENOMIC DNA]</scope>
    <source>
        <strain evidence="3">CGMCC 1.15474</strain>
    </source>
</reference>
<proteinExistence type="predicted"/>
<evidence type="ECO:0000313" key="3">
    <source>
        <dbReference type="Proteomes" id="UP001597318"/>
    </source>
</evidence>
<dbReference type="InterPro" id="IPR032693">
    <property type="entry name" value="YtkA-like_dom"/>
</dbReference>
<dbReference type="EMBL" id="JBHUIK010000001">
    <property type="protein sequence ID" value="MFD2213354.1"/>
    <property type="molecule type" value="Genomic_DNA"/>
</dbReference>
<keyword evidence="3" id="KW-1185">Reference proteome</keyword>
<sequence length="136" mass="15660">MRRYLFIISTVLFIFSGCEQSTSHQQHGLHEEQDGMIDVSVEFPEEIKAEYPFTVKLLLTQEGNFIDKVDDVRVDVWQDSDEAKKTTYEASFDKDGIFLAELKIDQSGAYKLMYHVTAKGQHVMSEVSFVVKERAE</sequence>
<organism evidence="2 3">
    <name type="scientific">Metabacillus endolithicus</name>
    <dbReference type="NCBI Taxonomy" id="1535204"/>
    <lineage>
        <taxon>Bacteria</taxon>
        <taxon>Bacillati</taxon>
        <taxon>Bacillota</taxon>
        <taxon>Bacilli</taxon>
        <taxon>Bacillales</taxon>
        <taxon>Bacillaceae</taxon>
        <taxon>Metabacillus</taxon>
    </lineage>
</organism>
<evidence type="ECO:0000259" key="1">
    <source>
        <dbReference type="Pfam" id="PF13115"/>
    </source>
</evidence>
<accession>A0ABW5BUV3</accession>
<dbReference type="Pfam" id="PF13115">
    <property type="entry name" value="YtkA"/>
    <property type="match status" value="1"/>
</dbReference>
<protein>
    <submittedName>
        <fullName evidence="2">FixH family protein</fullName>
    </submittedName>
</protein>